<keyword evidence="6 12" id="KW-0698">rRNA processing</keyword>
<dbReference type="SUPFAM" id="SSF75217">
    <property type="entry name" value="alpha/beta knot"/>
    <property type="match status" value="1"/>
</dbReference>
<comment type="catalytic activity">
    <reaction evidence="11 12">
        <text>uridine(1498) in 16S rRNA + S-adenosyl-L-methionine = N(3)-methyluridine(1498) in 16S rRNA + S-adenosyl-L-homocysteine + H(+)</text>
        <dbReference type="Rhea" id="RHEA:42920"/>
        <dbReference type="Rhea" id="RHEA-COMP:10283"/>
        <dbReference type="Rhea" id="RHEA-COMP:10284"/>
        <dbReference type="ChEBI" id="CHEBI:15378"/>
        <dbReference type="ChEBI" id="CHEBI:57856"/>
        <dbReference type="ChEBI" id="CHEBI:59789"/>
        <dbReference type="ChEBI" id="CHEBI:65315"/>
        <dbReference type="ChEBI" id="CHEBI:74502"/>
        <dbReference type="EC" id="2.1.1.193"/>
    </reaction>
</comment>
<evidence type="ECO:0000256" key="12">
    <source>
        <dbReference type="PIRNR" id="PIRNR015601"/>
    </source>
</evidence>
<dbReference type="Proteomes" id="UP001431532">
    <property type="component" value="Unassembled WGS sequence"/>
</dbReference>
<sequence>MPQRYFVNELNDTITGQDAHHITKVMRMKTGDEVIVCHQRSCFSVSLDINQQEVRYKIIKKLTNPVTVDITLIQGLPKHPKTETVVKYATVYGVSSIIFTPMNRSIAKLENSDKKLSRLKLIAKEASELAHRFDVPDILMIQSLKDLDLSVYDFVLLADENQKTTSLKDAFNIDISNLKIAVIIGPEGGISDQERQLLLSQKVVPVSLGQYILPTEIASLYVLSYLSVKNS</sequence>
<protein>
    <recommendedName>
        <fullName evidence="4 12">Ribosomal RNA small subunit methyltransferase E</fullName>
        <ecNumber evidence="3 12">2.1.1.193</ecNumber>
    </recommendedName>
</protein>
<evidence type="ECO:0000256" key="1">
    <source>
        <dbReference type="ARBA" id="ARBA00004496"/>
    </source>
</evidence>
<dbReference type="AlphaFoldDB" id="A0AAW6U3Y2"/>
<dbReference type="InterPro" id="IPR015947">
    <property type="entry name" value="PUA-like_sf"/>
</dbReference>
<dbReference type="GO" id="GO:0070042">
    <property type="term" value="F:rRNA (uridine-N3-)-methyltransferase activity"/>
    <property type="evidence" value="ECO:0007669"/>
    <property type="project" value="TreeGrafter"/>
</dbReference>
<dbReference type="Gene3D" id="3.40.1280.10">
    <property type="match status" value="1"/>
</dbReference>
<proteinExistence type="inferred from homology"/>
<evidence type="ECO:0000256" key="6">
    <source>
        <dbReference type="ARBA" id="ARBA00022552"/>
    </source>
</evidence>
<comment type="function">
    <text evidence="10 12">Specifically methylates the N3 position of the uracil ring of uridine 1498 (m3U1498) in 16S rRNA. Acts on the fully assembled 30S ribosomal subunit.</text>
</comment>
<dbReference type="PANTHER" id="PTHR30027:SF3">
    <property type="entry name" value="16S RRNA (URACIL(1498)-N(3))-METHYLTRANSFERASE"/>
    <property type="match status" value="1"/>
</dbReference>
<evidence type="ECO:0000256" key="10">
    <source>
        <dbReference type="ARBA" id="ARBA00025699"/>
    </source>
</evidence>
<evidence type="ECO:0000259" key="13">
    <source>
        <dbReference type="Pfam" id="PF04452"/>
    </source>
</evidence>
<dbReference type="CDD" id="cd18084">
    <property type="entry name" value="RsmE-like"/>
    <property type="match status" value="1"/>
</dbReference>
<keyword evidence="16" id="KW-1185">Reference proteome</keyword>
<comment type="caution">
    <text evidence="15">The sequence shown here is derived from an EMBL/GenBank/DDBJ whole genome shotgun (WGS) entry which is preliminary data.</text>
</comment>
<dbReference type="InterPro" id="IPR046887">
    <property type="entry name" value="RsmE_PUA-like"/>
</dbReference>
<name>A0AAW6U3Y2_9MOLU</name>
<keyword evidence="5 12" id="KW-0963">Cytoplasm</keyword>
<gene>
    <name evidence="15" type="ORF">QJ521_03475</name>
</gene>
<evidence type="ECO:0000259" key="14">
    <source>
        <dbReference type="Pfam" id="PF20260"/>
    </source>
</evidence>
<keyword evidence="8 12" id="KW-0808">Transferase</keyword>
<evidence type="ECO:0000256" key="4">
    <source>
        <dbReference type="ARBA" id="ARBA00013673"/>
    </source>
</evidence>
<evidence type="ECO:0000256" key="11">
    <source>
        <dbReference type="ARBA" id="ARBA00047944"/>
    </source>
</evidence>
<dbReference type="NCBIfam" id="TIGR00046">
    <property type="entry name" value="RsmE family RNA methyltransferase"/>
    <property type="match status" value="1"/>
</dbReference>
<dbReference type="InterPro" id="IPR006700">
    <property type="entry name" value="RsmE"/>
</dbReference>
<comment type="subcellular location">
    <subcellularLocation>
        <location evidence="1 12">Cytoplasm</location>
    </subcellularLocation>
</comment>
<comment type="similarity">
    <text evidence="2 12">Belongs to the RNA methyltransferase RsmE family.</text>
</comment>
<dbReference type="PIRSF" id="PIRSF015601">
    <property type="entry name" value="MTase_slr0722"/>
    <property type="match status" value="1"/>
</dbReference>
<evidence type="ECO:0000256" key="5">
    <source>
        <dbReference type="ARBA" id="ARBA00022490"/>
    </source>
</evidence>
<dbReference type="InterPro" id="IPR046886">
    <property type="entry name" value="RsmE_MTase_dom"/>
</dbReference>
<feature type="domain" description="Ribosomal RNA small subunit methyltransferase E PUA-like" evidence="14">
    <location>
        <begin position="14"/>
        <end position="39"/>
    </location>
</feature>
<dbReference type="Gene3D" id="2.40.240.20">
    <property type="entry name" value="Hypothetical PUA domain-like, domain 1"/>
    <property type="match status" value="1"/>
</dbReference>
<dbReference type="SUPFAM" id="SSF88697">
    <property type="entry name" value="PUA domain-like"/>
    <property type="match status" value="1"/>
</dbReference>
<dbReference type="PANTHER" id="PTHR30027">
    <property type="entry name" value="RIBOSOMAL RNA SMALL SUBUNIT METHYLTRANSFERASE E"/>
    <property type="match status" value="1"/>
</dbReference>
<keyword evidence="7 12" id="KW-0489">Methyltransferase</keyword>
<dbReference type="Pfam" id="PF04452">
    <property type="entry name" value="Methyltrans_RNA"/>
    <property type="match status" value="1"/>
</dbReference>
<evidence type="ECO:0000256" key="7">
    <source>
        <dbReference type="ARBA" id="ARBA00022603"/>
    </source>
</evidence>
<dbReference type="RefSeq" id="WP_282839032.1">
    <property type="nucleotide sequence ID" value="NZ_JASCXW010000007.1"/>
</dbReference>
<feature type="domain" description="Ribosomal RNA small subunit methyltransferase E methyltransferase" evidence="13">
    <location>
        <begin position="68"/>
        <end position="226"/>
    </location>
</feature>
<organism evidence="15 16">
    <name type="scientific">Peloplasma aerotolerans</name>
    <dbReference type="NCBI Taxonomy" id="3044389"/>
    <lineage>
        <taxon>Bacteria</taxon>
        <taxon>Bacillati</taxon>
        <taxon>Mycoplasmatota</taxon>
        <taxon>Mollicutes</taxon>
        <taxon>Acholeplasmatales</taxon>
        <taxon>Acholeplasmataceae</taxon>
        <taxon>Peloplasma</taxon>
    </lineage>
</organism>
<dbReference type="EC" id="2.1.1.193" evidence="3 12"/>
<evidence type="ECO:0000256" key="8">
    <source>
        <dbReference type="ARBA" id="ARBA00022679"/>
    </source>
</evidence>
<dbReference type="GO" id="GO:0005737">
    <property type="term" value="C:cytoplasm"/>
    <property type="evidence" value="ECO:0007669"/>
    <property type="project" value="UniProtKB-SubCell"/>
</dbReference>
<reference evidence="15" key="1">
    <citation type="submission" date="2023-05" db="EMBL/GenBank/DDBJ databases">
        <title>Mariniplasma microaerophilum sp. nov., a novel anaerobic mollicute isolated from terrestrial mud volcano, Taman Peninsula, Russia.</title>
        <authorList>
            <person name="Khomyakova M.A."/>
            <person name="Merkel A.Y."/>
            <person name="Slobodkin A.I."/>
        </authorList>
    </citation>
    <scope>NUCLEOTIDE SEQUENCE</scope>
    <source>
        <strain evidence="15">M4Ah</strain>
    </source>
</reference>
<evidence type="ECO:0000256" key="2">
    <source>
        <dbReference type="ARBA" id="ARBA00005528"/>
    </source>
</evidence>
<evidence type="ECO:0000256" key="9">
    <source>
        <dbReference type="ARBA" id="ARBA00022691"/>
    </source>
</evidence>
<accession>A0AAW6U3Y2</accession>
<dbReference type="EMBL" id="JASCXW010000007">
    <property type="protein sequence ID" value="MDI6452617.1"/>
    <property type="molecule type" value="Genomic_DNA"/>
</dbReference>
<dbReference type="InterPro" id="IPR029026">
    <property type="entry name" value="tRNA_m1G_MTases_N"/>
</dbReference>
<evidence type="ECO:0000313" key="16">
    <source>
        <dbReference type="Proteomes" id="UP001431532"/>
    </source>
</evidence>
<dbReference type="GO" id="GO:0070475">
    <property type="term" value="P:rRNA base methylation"/>
    <property type="evidence" value="ECO:0007669"/>
    <property type="project" value="TreeGrafter"/>
</dbReference>
<dbReference type="Pfam" id="PF20260">
    <property type="entry name" value="PUA_4"/>
    <property type="match status" value="1"/>
</dbReference>
<evidence type="ECO:0000313" key="15">
    <source>
        <dbReference type="EMBL" id="MDI6452617.1"/>
    </source>
</evidence>
<dbReference type="InterPro" id="IPR029028">
    <property type="entry name" value="Alpha/beta_knot_MTases"/>
</dbReference>
<evidence type="ECO:0000256" key="3">
    <source>
        <dbReference type="ARBA" id="ARBA00012328"/>
    </source>
</evidence>
<keyword evidence="9 12" id="KW-0949">S-adenosyl-L-methionine</keyword>